<evidence type="ECO:0000256" key="6">
    <source>
        <dbReference type="ARBA" id="ARBA00022741"/>
    </source>
</evidence>
<dbReference type="FunFam" id="3.40.1190.10:FF:000004">
    <property type="entry name" value="Dihydrofolate synthase/folylpolyglutamate synthase"/>
    <property type="match status" value="1"/>
</dbReference>
<dbReference type="Gene3D" id="3.90.190.20">
    <property type="entry name" value="Mur ligase, C-terminal domain"/>
    <property type="match status" value="1"/>
</dbReference>
<dbReference type="EC" id="6.3.2.12" evidence="12"/>
<dbReference type="GO" id="GO:0046656">
    <property type="term" value="P:folic acid biosynthetic process"/>
    <property type="evidence" value="ECO:0007669"/>
    <property type="project" value="UniProtKB-KW"/>
</dbReference>
<dbReference type="GO" id="GO:0046872">
    <property type="term" value="F:metal ion binding"/>
    <property type="evidence" value="ECO:0007669"/>
    <property type="project" value="UniProtKB-KW"/>
</dbReference>
<evidence type="ECO:0000256" key="9">
    <source>
        <dbReference type="ARBA" id="ARBA00022909"/>
    </source>
</evidence>
<evidence type="ECO:0000256" key="5">
    <source>
        <dbReference type="ARBA" id="ARBA00022723"/>
    </source>
</evidence>
<dbReference type="NCBIfam" id="TIGR01499">
    <property type="entry name" value="folC"/>
    <property type="match status" value="1"/>
</dbReference>
<dbReference type="InterPro" id="IPR036615">
    <property type="entry name" value="Mur_ligase_C_dom_sf"/>
</dbReference>
<dbReference type="Pfam" id="PF02875">
    <property type="entry name" value="Mur_ligase_C"/>
    <property type="match status" value="1"/>
</dbReference>
<keyword evidence="6" id="KW-0547">Nucleotide-binding</keyword>
<dbReference type="AlphaFoldDB" id="A0A0W8FLJ6"/>
<comment type="subunit">
    <text evidence="3">Monomer.</text>
</comment>
<keyword evidence="8" id="KW-0460">Magnesium</keyword>
<dbReference type="PIRSF" id="PIRSF001563">
    <property type="entry name" value="Folylpolyglu_synth"/>
    <property type="match status" value="1"/>
</dbReference>
<keyword evidence="5" id="KW-0479">Metal-binding</keyword>
<name>A0A0W8FLJ6_9ZZZZ</name>
<protein>
    <submittedName>
        <fullName evidence="12">Dihydrofolate synthase / folylpolyglutamate synthase</fullName>
        <ecNumber evidence="12">6.3.2.12</ecNumber>
        <ecNumber evidence="12">6.3.2.17</ecNumber>
    </submittedName>
</protein>
<evidence type="ECO:0000256" key="3">
    <source>
        <dbReference type="ARBA" id="ARBA00011245"/>
    </source>
</evidence>
<feature type="domain" description="Mur ligase C-terminal" evidence="10">
    <location>
        <begin position="286"/>
        <end position="406"/>
    </location>
</feature>
<dbReference type="SUPFAM" id="SSF53623">
    <property type="entry name" value="MurD-like peptide ligases, catalytic domain"/>
    <property type="match status" value="1"/>
</dbReference>
<dbReference type="PANTHER" id="PTHR11136:SF0">
    <property type="entry name" value="DIHYDROFOLATE SYNTHETASE-RELATED"/>
    <property type="match status" value="1"/>
</dbReference>
<evidence type="ECO:0000256" key="7">
    <source>
        <dbReference type="ARBA" id="ARBA00022840"/>
    </source>
</evidence>
<dbReference type="EC" id="6.3.2.17" evidence="12"/>
<dbReference type="GO" id="GO:0005524">
    <property type="term" value="F:ATP binding"/>
    <property type="evidence" value="ECO:0007669"/>
    <property type="project" value="UniProtKB-KW"/>
</dbReference>
<comment type="similarity">
    <text evidence="2">Belongs to the folylpolyglutamate synthase family.</text>
</comment>
<evidence type="ECO:0000256" key="2">
    <source>
        <dbReference type="ARBA" id="ARBA00008276"/>
    </source>
</evidence>
<dbReference type="EMBL" id="LNQE01001056">
    <property type="protein sequence ID" value="KUG21502.1"/>
    <property type="molecule type" value="Genomic_DNA"/>
</dbReference>
<organism evidence="12">
    <name type="scientific">hydrocarbon metagenome</name>
    <dbReference type="NCBI Taxonomy" id="938273"/>
    <lineage>
        <taxon>unclassified sequences</taxon>
        <taxon>metagenomes</taxon>
        <taxon>ecological metagenomes</taxon>
    </lineage>
</organism>
<accession>A0A0W8FLJ6</accession>
<keyword evidence="9" id="KW-0289">Folate biosynthesis</keyword>
<dbReference type="InterPro" id="IPR013221">
    <property type="entry name" value="Mur_ligase_cen"/>
</dbReference>
<feature type="domain" description="Mur ligase central" evidence="11">
    <location>
        <begin position="44"/>
        <end position="259"/>
    </location>
</feature>
<dbReference type="InterPro" id="IPR004101">
    <property type="entry name" value="Mur_ligase_C"/>
</dbReference>
<evidence type="ECO:0000256" key="8">
    <source>
        <dbReference type="ARBA" id="ARBA00022842"/>
    </source>
</evidence>
<dbReference type="PROSITE" id="PS01011">
    <property type="entry name" value="FOLYLPOLYGLU_SYNT_1"/>
    <property type="match status" value="1"/>
</dbReference>
<comment type="caution">
    <text evidence="12">The sequence shown here is derived from an EMBL/GenBank/DDBJ whole genome shotgun (WGS) entry which is preliminary data.</text>
</comment>
<dbReference type="SUPFAM" id="SSF53244">
    <property type="entry name" value="MurD-like peptide ligases, peptide-binding domain"/>
    <property type="match status" value="1"/>
</dbReference>
<keyword evidence="4 12" id="KW-0436">Ligase</keyword>
<dbReference type="PANTHER" id="PTHR11136">
    <property type="entry name" value="FOLYLPOLYGLUTAMATE SYNTHASE-RELATED"/>
    <property type="match status" value="1"/>
</dbReference>
<evidence type="ECO:0000256" key="1">
    <source>
        <dbReference type="ARBA" id="ARBA00001946"/>
    </source>
</evidence>
<dbReference type="GO" id="GO:0004326">
    <property type="term" value="F:tetrahydrofolylpolyglutamate synthase activity"/>
    <property type="evidence" value="ECO:0007669"/>
    <property type="project" value="UniProtKB-EC"/>
</dbReference>
<evidence type="ECO:0000256" key="4">
    <source>
        <dbReference type="ARBA" id="ARBA00022598"/>
    </source>
</evidence>
<keyword evidence="7" id="KW-0067">ATP-binding</keyword>
<dbReference type="GO" id="GO:0005737">
    <property type="term" value="C:cytoplasm"/>
    <property type="evidence" value="ECO:0007669"/>
    <property type="project" value="TreeGrafter"/>
</dbReference>
<reference evidence="12" key="1">
    <citation type="journal article" date="2015" name="Proc. Natl. Acad. Sci. U.S.A.">
        <title>Networks of energetic and metabolic interactions define dynamics in microbial communities.</title>
        <authorList>
            <person name="Embree M."/>
            <person name="Liu J.K."/>
            <person name="Al-Bassam M.M."/>
            <person name="Zengler K."/>
        </authorList>
    </citation>
    <scope>NUCLEOTIDE SEQUENCE</scope>
</reference>
<gene>
    <name evidence="12" type="ORF">ASZ90_008722</name>
</gene>
<dbReference type="GO" id="GO:0008841">
    <property type="term" value="F:dihydrofolate synthase activity"/>
    <property type="evidence" value="ECO:0007669"/>
    <property type="project" value="UniProtKB-EC"/>
</dbReference>
<evidence type="ECO:0000259" key="11">
    <source>
        <dbReference type="Pfam" id="PF08245"/>
    </source>
</evidence>
<dbReference type="Gene3D" id="3.40.1190.10">
    <property type="entry name" value="Mur-like, catalytic domain"/>
    <property type="match status" value="1"/>
</dbReference>
<dbReference type="InterPro" id="IPR036565">
    <property type="entry name" value="Mur-like_cat_sf"/>
</dbReference>
<dbReference type="Pfam" id="PF08245">
    <property type="entry name" value="Mur_ligase_M"/>
    <property type="match status" value="1"/>
</dbReference>
<proteinExistence type="inferred from homology"/>
<sequence>MNRFNTSAYLAGLNVDKMHFGLAAITGLLSRLGNPQKSYKTILIAGTNGKGSTAAMTASILCSAGYKVGLYTSPHLVDVRERIIVNGKKIPQKEFNRIISYVKDKTKQPVTYFEFLTAAALIYFQHCKIDIAVLEVGLGGRLDATNVCKPLVSVITNIDFDHMDYLGNTLESITGEKAGIIKQKGICITAAKQKEVLQVLKNVCRKRQSQLYCLGDDVKIKKQKDGCFTYLGLDRNLKKISISLRGEHQLSNAALALATIECIEKKGFGIDDAAIYAGLKNTHWEGRLEILQDKPLFLLDGAHNPAGINVLCRSLKSYFSYRRLIIIFGALADKNYHQMLQKIISLAPVIILTQLKTKRSLSADDIVEAVRKRDYSAIVTRNVKEAIEQALVMAKRHDLICATGSFYLVGEIKESFPKITLYDNTKSVKKKQVYRAKVKR</sequence>
<dbReference type="InterPro" id="IPR018109">
    <property type="entry name" value="Folylpolyglutamate_synth_CS"/>
</dbReference>
<evidence type="ECO:0000259" key="10">
    <source>
        <dbReference type="Pfam" id="PF02875"/>
    </source>
</evidence>
<dbReference type="InterPro" id="IPR001645">
    <property type="entry name" value="Folylpolyglutamate_synth"/>
</dbReference>
<evidence type="ECO:0000313" key="12">
    <source>
        <dbReference type="EMBL" id="KUG21502.1"/>
    </source>
</evidence>
<comment type="cofactor">
    <cofactor evidence="1">
        <name>Mg(2+)</name>
        <dbReference type="ChEBI" id="CHEBI:18420"/>
    </cofactor>
</comment>